<feature type="region of interest" description="Disordered" evidence="1">
    <location>
        <begin position="66"/>
        <end position="94"/>
    </location>
</feature>
<sequence>CCIADDYNSLSGAPIDISHTPQLDGTAHPQAPLIPATTATANSQARPSLNQNPLIAANICPNAPAVSQIPRPSTAAQGSNDQTIARTDSSESFINIDPLQAPAATRASTNNHRSSLTIANANEVHNFRIEARDVLDQLSTAAARITNNVPTVQTIDQIIGAISDQFQAQQLHVQREIQEQTKATNARFAALAEQMQQLTSRPPPQLMRAIGPHQDHHRCPHGIMARKREIFTSQRKLSVKLNSPRSLVHCLIRSNLKRHPPIPYTITNFPVPHAAKKNYPVPRLKDANCLRQIILDSQTIGQTIIMTTRSLGTKCRVHLTTKKTAASKQLLTICTH</sequence>
<evidence type="ECO:0000256" key="1">
    <source>
        <dbReference type="SAM" id="MobiDB-lite"/>
    </source>
</evidence>
<proteinExistence type="predicted"/>
<feature type="compositionally biased region" description="Polar residues" evidence="1">
    <location>
        <begin position="70"/>
        <end position="93"/>
    </location>
</feature>
<accession>A0A915K4T3</accession>
<dbReference type="Proteomes" id="UP000887565">
    <property type="component" value="Unplaced"/>
</dbReference>
<evidence type="ECO:0000313" key="2">
    <source>
        <dbReference type="Proteomes" id="UP000887565"/>
    </source>
</evidence>
<reference evidence="3" key="1">
    <citation type="submission" date="2022-11" db="UniProtKB">
        <authorList>
            <consortium name="WormBaseParasite"/>
        </authorList>
    </citation>
    <scope>IDENTIFICATION</scope>
</reference>
<dbReference type="AlphaFoldDB" id="A0A915K4T3"/>
<name>A0A915K4T3_ROMCU</name>
<keyword evidence="2" id="KW-1185">Reference proteome</keyword>
<protein>
    <submittedName>
        <fullName evidence="3">Uncharacterized protein</fullName>
    </submittedName>
</protein>
<evidence type="ECO:0000313" key="3">
    <source>
        <dbReference type="WBParaSite" id="nRc.2.0.1.t33770-RA"/>
    </source>
</evidence>
<dbReference type="WBParaSite" id="nRc.2.0.1.t33770-RA">
    <property type="protein sequence ID" value="nRc.2.0.1.t33770-RA"/>
    <property type="gene ID" value="nRc.2.0.1.g33770"/>
</dbReference>
<organism evidence="2 3">
    <name type="scientific">Romanomermis culicivorax</name>
    <name type="common">Nematode worm</name>
    <dbReference type="NCBI Taxonomy" id="13658"/>
    <lineage>
        <taxon>Eukaryota</taxon>
        <taxon>Metazoa</taxon>
        <taxon>Ecdysozoa</taxon>
        <taxon>Nematoda</taxon>
        <taxon>Enoplea</taxon>
        <taxon>Dorylaimia</taxon>
        <taxon>Mermithida</taxon>
        <taxon>Mermithoidea</taxon>
        <taxon>Mermithidae</taxon>
        <taxon>Romanomermis</taxon>
    </lineage>
</organism>